<name>A0A212F3P5_DANPL</name>
<comment type="caution">
    <text evidence="1">The sequence shown here is derived from an EMBL/GenBank/DDBJ whole genome shotgun (WGS) entry which is preliminary data.</text>
</comment>
<dbReference type="Proteomes" id="UP000007151">
    <property type="component" value="Unassembled WGS sequence"/>
</dbReference>
<dbReference type="EMBL" id="AGBW02010515">
    <property type="protein sequence ID" value="OWR48359.1"/>
    <property type="molecule type" value="Genomic_DNA"/>
</dbReference>
<dbReference type="OrthoDB" id="7372973at2759"/>
<evidence type="ECO:0000313" key="1">
    <source>
        <dbReference type="EMBL" id="OWR48359.1"/>
    </source>
</evidence>
<organism evidence="1 2">
    <name type="scientific">Danaus plexippus plexippus</name>
    <dbReference type="NCBI Taxonomy" id="278856"/>
    <lineage>
        <taxon>Eukaryota</taxon>
        <taxon>Metazoa</taxon>
        <taxon>Ecdysozoa</taxon>
        <taxon>Arthropoda</taxon>
        <taxon>Hexapoda</taxon>
        <taxon>Insecta</taxon>
        <taxon>Pterygota</taxon>
        <taxon>Neoptera</taxon>
        <taxon>Endopterygota</taxon>
        <taxon>Lepidoptera</taxon>
        <taxon>Glossata</taxon>
        <taxon>Ditrysia</taxon>
        <taxon>Papilionoidea</taxon>
        <taxon>Nymphalidae</taxon>
        <taxon>Danainae</taxon>
        <taxon>Danaini</taxon>
        <taxon>Danaina</taxon>
        <taxon>Danaus</taxon>
        <taxon>Danaus</taxon>
    </lineage>
</organism>
<sequence length="159" mass="18585">MGLPQLETCCFVFDLKTGNIIMGSLNALLSFTLFIMMIVVSATIEPIKYGFEEVRDFEKEAAVTGLYVMSIILVLMFLTKFCFDVIFIYGVITERPTIIRSYFFMWVVFFLLSMFTFFLNARHYDYGTICMEVFYISLNVYAILLSHSFYKQLNTREEV</sequence>
<keyword evidence="2" id="KW-1185">Reference proteome</keyword>
<dbReference type="PANTHER" id="PTHR36694:SF11">
    <property type="entry name" value="LP21121P-RELATED"/>
    <property type="match status" value="1"/>
</dbReference>
<gene>
    <name evidence="1" type="ORF">KGM_205478</name>
</gene>
<accession>A0A212F3P5</accession>
<dbReference type="PANTHER" id="PTHR36694">
    <property type="entry name" value="PASIFLORA 1, ISOFORM A-RELATED"/>
    <property type="match status" value="1"/>
</dbReference>
<proteinExistence type="predicted"/>
<evidence type="ECO:0000313" key="2">
    <source>
        <dbReference type="Proteomes" id="UP000007151"/>
    </source>
</evidence>
<reference evidence="1 2" key="1">
    <citation type="journal article" date="2011" name="Cell">
        <title>The monarch butterfly genome yields insights into long-distance migration.</title>
        <authorList>
            <person name="Zhan S."/>
            <person name="Merlin C."/>
            <person name="Boore J.L."/>
            <person name="Reppert S.M."/>
        </authorList>
    </citation>
    <scope>NUCLEOTIDE SEQUENCE [LARGE SCALE GENOMIC DNA]</scope>
    <source>
        <strain evidence="1">F-2</strain>
    </source>
</reference>
<dbReference type="KEGG" id="dpl:KGM_205478"/>
<dbReference type="AlphaFoldDB" id="A0A212F3P5"/>
<protein>
    <submittedName>
        <fullName evidence="1">Uncharacterized protein</fullName>
    </submittedName>
</protein>